<sequence>LLLLRSHSKRVLQDAIRADADFLSKSNIMDYSLLLGIDQERKQIACGLVDTIGSYSFAKTLEYKAKQGLQNNLIIGSNMEVTVMHPDEYRDRFVKAIDGYFFSMHRYVRGQLYH</sequence>
<evidence type="ECO:0000259" key="2">
    <source>
        <dbReference type="PROSITE" id="PS51455"/>
    </source>
</evidence>
<feature type="domain" description="PIPK" evidence="2">
    <location>
        <begin position="1"/>
        <end position="101"/>
    </location>
</feature>
<evidence type="ECO:0000313" key="4">
    <source>
        <dbReference type="Proteomes" id="UP000077266"/>
    </source>
</evidence>
<dbReference type="Gene3D" id="3.30.810.10">
    <property type="entry name" value="2-Layer Sandwich"/>
    <property type="match status" value="1"/>
</dbReference>
<proteinExistence type="predicted"/>
<feature type="non-terminal residue" evidence="3">
    <location>
        <position position="1"/>
    </location>
</feature>
<dbReference type="GO" id="GO:0000285">
    <property type="term" value="F:1-phosphatidylinositol-3-phosphate 5-kinase activity"/>
    <property type="evidence" value="ECO:0007669"/>
    <property type="project" value="TreeGrafter"/>
</dbReference>
<reference evidence="3 4" key="1">
    <citation type="journal article" date="2016" name="Mol. Biol. Evol.">
        <title>Comparative Genomics of Early-Diverging Mushroom-Forming Fungi Provides Insights into the Origins of Lignocellulose Decay Capabilities.</title>
        <authorList>
            <person name="Nagy L.G."/>
            <person name="Riley R."/>
            <person name="Tritt A."/>
            <person name="Adam C."/>
            <person name="Daum C."/>
            <person name="Floudas D."/>
            <person name="Sun H."/>
            <person name="Yadav J.S."/>
            <person name="Pangilinan J."/>
            <person name="Larsson K.H."/>
            <person name="Matsuura K."/>
            <person name="Barry K."/>
            <person name="Labutti K."/>
            <person name="Kuo R."/>
            <person name="Ohm R.A."/>
            <person name="Bhattacharya S.S."/>
            <person name="Shirouzu T."/>
            <person name="Yoshinaga Y."/>
            <person name="Martin F.M."/>
            <person name="Grigoriev I.V."/>
            <person name="Hibbett D.S."/>
        </authorList>
    </citation>
    <scope>NUCLEOTIDE SEQUENCE [LARGE SCALE GENOMIC DNA]</scope>
    <source>
        <strain evidence="3 4">HHB12029</strain>
    </source>
</reference>
<dbReference type="SUPFAM" id="SSF56104">
    <property type="entry name" value="SAICAR synthase-like"/>
    <property type="match status" value="1"/>
</dbReference>
<dbReference type="InterPro" id="IPR027483">
    <property type="entry name" value="PInositol-4-P-4/5-kinase_C_sf"/>
</dbReference>
<dbReference type="InterPro" id="IPR002498">
    <property type="entry name" value="PInositol-4-P-4/5-kinase_core"/>
</dbReference>
<keyword evidence="4" id="KW-1185">Reference proteome</keyword>
<keyword evidence="1" id="KW-0547">Nucleotide-binding</keyword>
<keyword evidence="1" id="KW-0418">Kinase</keyword>
<evidence type="ECO:0000256" key="1">
    <source>
        <dbReference type="PROSITE-ProRule" id="PRU00781"/>
    </source>
</evidence>
<dbReference type="Pfam" id="PF01504">
    <property type="entry name" value="PIP5K"/>
    <property type="match status" value="1"/>
</dbReference>
<dbReference type="Proteomes" id="UP000077266">
    <property type="component" value="Unassembled WGS sequence"/>
</dbReference>
<protein>
    <submittedName>
        <fullName evidence="3">SAICAR synthase-like protein</fullName>
    </submittedName>
</protein>
<dbReference type="AlphaFoldDB" id="A0A165HYU2"/>
<dbReference type="PANTHER" id="PTHR45748">
    <property type="entry name" value="1-PHOSPHATIDYLINOSITOL 3-PHOSPHATE 5-KINASE-RELATED"/>
    <property type="match status" value="1"/>
</dbReference>
<dbReference type="EMBL" id="KV426004">
    <property type="protein sequence ID" value="KZV92651.1"/>
    <property type="molecule type" value="Genomic_DNA"/>
</dbReference>
<accession>A0A165HYU2</accession>
<dbReference type="GO" id="GO:0046854">
    <property type="term" value="P:phosphatidylinositol phosphate biosynthetic process"/>
    <property type="evidence" value="ECO:0007669"/>
    <property type="project" value="TreeGrafter"/>
</dbReference>
<name>A0A165HYU2_EXIGL</name>
<dbReference type="PROSITE" id="PS51455">
    <property type="entry name" value="PIPK"/>
    <property type="match status" value="1"/>
</dbReference>
<dbReference type="GO" id="GO:0005524">
    <property type="term" value="F:ATP binding"/>
    <property type="evidence" value="ECO:0007669"/>
    <property type="project" value="UniProtKB-UniRule"/>
</dbReference>
<dbReference type="PANTHER" id="PTHR45748:SF7">
    <property type="entry name" value="1-PHOSPHATIDYLINOSITOL 3-PHOSPHATE 5-KINASE-RELATED"/>
    <property type="match status" value="1"/>
</dbReference>
<dbReference type="STRING" id="1314781.A0A165HYU2"/>
<keyword evidence="1" id="KW-0067">ATP-binding</keyword>
<organism evidence="3 4">
    <name type="scientific">Exidia glandulosa HHB12029</name>
    <dbReference type="NCBI Taxonomy" id="1314781"/>
    <lineage>
        <taxon>Eukaryota</taxon>
        <taxon>Fungi</taxon>
        <taxon>Dikarya</taxon>
        <taxon>Basidiomycota</taxon>
        <taxon>Agaricomycotina</taxon>
        <taxon>Agaricomycetes</taxon>
        <taxon>Auriculariales</taxon>
        <taxon>Exidiaceae</taxon>
        <taxon>Exidia</taxon>
    </lineage>
</organism>
<dbReference type="InParanoid" id="A0A165HYU2"/>
<keyword evidence="1" id="KW-0808">Transferase</keyword>
<dbReference type="GO" id="GO:0000329">
    <property type="term" value="C:fungal-type vacuole membrane"/>
    <property type="evidence" value="ECO:0007669"/>
    <property type="project" value="TreeGrafter"/>
</dbReference>
<gene>
    <name evidence="3" type="ORF">EXIGLDRAFT_614100</name>
</gene>
<dbReference type="OrthoDB" id="3213455at2759"/>
<dbReference type="GO" id="GO:0010008">
    <property type="term" value="C:endosome membrane"/>
    <property type="evidence" value="ECO:0007669"/>
    <property type="project" value="TreeGrafter"/>
</dbReference>
<evidence type="ECO:0000313" key="3">
    <source>
        <dbReference type="EMBL" id="KZV92651.1"/>
    </source>
</evidence>